<dbReference type="SMART" id="SM00458">
    <property type="entry name" value="RICIN"/>
    <property type="match status" value="1"/>
</dbReference>
<keyword evidence="3" id="KW-0378">Hydrolase</keyword>
<dbReference type="SUPFAM" id="SSF50370">
    <property type="entry name" value="Ricin B-like lectins"/>
    <property type="match status" value="1"/>
</dbReference>
<evidence type="ECO:0000313" key="8">
    <source>
        <dbReference type="Proteomes" id="UP000252415"/>
    </source>
</evidence>
<comment type="caution">
    <text evidence="7">The sequence shown here is derived from an EMBL/GenBank/DDBJ whole genome shotgun (WGS) entry which is preliminary data.</text>
</comment>
<dbReference type="AlphaFoldDB" id="A0A368VKF0"/>
<protein>
    <submittedName>
        <fullName evidence="7">Arabinan endo-1,5-alpha-L-arabinosidase</fullName>
    </submittedName>
</protein>
<sequence>MTDKLLILNYYFKARRETSYIMTLFQKGWSKKLFALVMIIALLATAATSAFGAASSSTTSTTTRVSVHDPAVAYDSATNKYYIFGSHLAQASSTDLRNWSYLGTQGYTNSSLYAASTFEGYYYIKNKNSGLYLDVANGSADDGTNIQQWSYNGSNAQKFRIVYFGNGDYYMLTANSSYKSAVDVVNGSSANGANINQWTYWGGNPQLFKIQQNDDGTVAFLTKASGYTGALDVINGSTALGANVQQWQYSGGDMQKWELVKAGGTGNASRATGTALKNALAPSFAWAGYNDQDSSGGHSVWAPEPVYNASYVWADGSTGAYMLYYCTSSTYIRSAIGLAVSKSITGPYEYVDTIIYSGFTSGSNSITTTSSLGTKTVNTWYKNTNIPELIDNGTTSGTRSGWFKSDGSFNNNLFPNAIDPALVYDSTGKLWMTYGSWSGGIFILEINKATGKPYYPGVDNGDTDRYFGKKIAGGYTKSGEAPYIVYDSAAGYYYLYVTYGWLANSGGYHIRLYRSTSVNGPYTDAAGNSAVYASSSVNQSNYGIKLFGNYNLSGLPVGYKSGGHNSALIDTDGLRYLLYHTRFDNGTEGHEVRVHQQFMNADKWPVTAVYEFLGSSISPTGYSATDMTGTYQFVDMGLDASTSNVGMLSTQSVTLNSNGTITGGVTGSWSYTAGTYHCTMVIGGITYKGVFFKQRNELSSHNEVMTFSLIGSNNKAIWGSK</sequence>
<dbReference type="EMBL" id="QPJD01000018">
    <property type="protein sequence ID" value="RCW42179.1"/>
    <property type="molecule type" value="Genomic_DNA"/>
</dbReference>
<accession>A0A368VKF0</accession>
<proteinExistence type="inferred from homology"/>
<organism evidence="7 8">
    <name type="scientific">Paenibacillus prosopidis</name>
    <dbReference type="NCBI Taxonomy" id="630520"/>
    <lineage>
        <taxon>Bacteria</taxon>
        <taxon>Bacillati</taxon>
        <taxon>Bacillota</taxon>
        <taxon>Bacilli</taxon>
        <taxon>Bacillales</taxon>
        <taxon>Paenibacillaceae</taxon>
        <taxon>Paenibacillus</taxon>
    </lineage>
</organism>
<reference evidence="7 8" key="1">
    <citation type="submission" date="2018-07" db="EMBL/GenBank/DDBJ databases">
        <title>Genomic Encyclopedia of Type Strains, Phase III (KMG-III): the genomes of soil and plant-associated and newly described type strains.</title>
        <authorList>
            <person name="Whitman W."/>
        </authorList>
    </citation>
    <scope>NUCLEOTIDE SEQUENCE [LARGE SCALE GENOMIC DNA]</scope>
    <source>
        <strain evidence="7 8">CECT 7506</strain>
    </source>
</reference>
<dbReference type="Pfam" id="PF16369">
    <property type="entry name" value="GH43_C"/>
    <property type="match status" value="1"/>
</dbReference>
<evidence type="ECO:0000256" key="2">
    <source>
        <dbReference type="ARBA" id="ARBA00009865"/>
    </source>
</evidence>
<dbReference type="GO" id="GO:0005975">
    <property type="term" value="P:carbohydrate metabolic process"/>
    <property type="evidence" value="ECO:0007669"/>
    <property type="project" value="InterPro"/>
</dbReference>
<evidence type="ECO:0000256" key="4">
    <source>
        <dbReference type="ARBA" id="ARBA00023295"/>
    </source>
</evidence>
<evidence type="ECO:0000256" key="5">
    <source>
        <dbReference type="PIRSR" id="PIRSR606710-2"/>
    </source>
</evidence>
<dbReference type="SUPFAM" id="SSF75005">
    <property type="entry name" value="Arabinanase/levansucrase/invertase"/>
    <property type="match status" value="1"/>
</dbReference>
<dbReference type="InterPro" id="IPR035992">
    <property type="entry name" value="Ricin_B-like_lectins"/>
</dbReference>
<dbReference type="GO" id="GO:0004553">
    <property type="term" value="F:hydrolase activity, hydrolyzing O-glycosyl compounds"/>
    <property type="evidence" value="ECO:0007669"/>
    <property type="project" value="InterPro"/>
</dbReference>
<gene>
    <name evidence="7" type="ORF">DFP97_1188</name>
</gene>
<dbReference type="InterPro" id="IPR023296">
    <property type="entry name" value="Glyco_hydro_beta-prop_sf"/>
</dbReference>
<evidence type="ECO:0000256" key="3">
    <source>
        <dbReference type="ARBA" id="ARBA00022801"/>
    </source>
</evidence>
<name>A0A368VKF0_9BACL</name>
<evidence type="ECO:0000313" key="7">
    <source>
        <dbReference type="EMBL" id="RCW42179.1"/>
    </source>
</evidence>
<dbReference type="Proteomes" id="UP000252415">
    <property type="component" value="Unassembled WGS sequence"/>
</dbReference>
<dbReference type="InterPro" id="IPR000772">
    <property type="entry name" value="Ricin_B_lectin"/>
</dbReference>
<dbReference type="PROSITE" id="PS50231">
    <property type="entry name" value="RICIN_B_LECTIN"/>
    <property type="match status" value="1"/>
</dbReference>
<feature type="site" description="Important for catalytic activity, responsible for pKa modulation of the active site Glu and correct orientation of both the proton donor and substrate" evidence="5">
    <location>
        <position position="419"/>
    </location>
</feature>
<dbReference type="PANTHER" id="PTHR43301:SF3">
    <property type="entry name" value="ARABINAN ENDO-1,5-ALPHA-L-ARABINOSIDASE A-RELATED"/>
    <property type="match status" value="1"/>
</dbReference>
<dbReference type="Gene3D" id="2.80.10.50">
    <property type="match status" value="2"/>
</dbReference>
<comment type="similarity">
    <text evidence="2">Belongs to the glycosyl hydrolase 43 family.</text>
</comment>
<dbReference type="InterPro" id="IPR006710">
    <property type="entry name" value="Glyco_hydro_43"/>
</dbReference>
<evidence type="ECO:0000256" key="1">
    <source>
        <dbReference type="ARBA" id="ARBA00004834"/>
    </source>
</evidence>
<dbReference type="Gene3D" id="2.40.128.10">
    <property type="match status" value="1"/>
</dbReference>
<dbReference type="Gene3D" id="2.115.10.20">
    <property type="entry name" value="Glycosyl hydrolase domain, family 43"/>
    <property type="match status" value="2"/>
</dbReference>
<comment type="pathway">
    <text evidence="1">Glycan metabolism; L-arabinan degradation.</text>
</comment>
<dbReference type="InterPro" id="IPR032291">
    <property type="entry name" value="Abn2_C"/>
</dbReference>
<evidence type="ECO:0000259" key="6">
    <source>
        <dbReference type="SMART" id="SM00458"/>
    </source>
</evidence>
<dbReference type="InterPro" id="IPR050727">
    <property type="entry name" value="GH43_arabinanases"/>
</dbReference>
<dbReference type="PANTHER" id="PTHR43301">
    <property type="entry name" value="ARABINAN ENDO-1,5-ALPHA-L-ARABINOSIDASE"/>
    <property type="match status" value="1"/>
</dbReference>
<dbReference type="CDD" id="cd00161">
    <property type="entry name" value="beta-trefoil_Ricin-like"/>
    <property type="match status" value="1"/>
</dbReference>
<dbReference type="Pfam" id="PF14200">
    <property type="entry name" value="RicinB_lectin_2"/>
    <property type="match status" value="2"/>
</dbReference>
<keyword evidence="8" id="KW-1185">Reference proteome</keyword>
<keyword evidence="4" id="KW-0326">Glycosidase</keyword>
<dbReference type="Pfam" id="PF04616">
    <property type="entry name" value="Glyco_hydro_43"/>
    <property type="match status" value="1"/>
</dbReference>
<feature type="domain" description="Ricin B lectin" evidence="6">
    <location>
        <begin position="119"/>
        <end position="260"/>
    </location>
</feature>